<keyword evidence="1" id="KW-0548">Nucleotidyltransferase</keyword>
<protein>
    <submittedName>
        <fullName evidence="1">Putative RNA-directed DNA polymerase</fullName>
    </submittedName>
</protein>
<dbReference type="EMBL" id="WOCE01000022">
    <property type="protein sequence ID" value="KAE9588780.1"/>
    <property type="molecule type" value="Genomic_DNA"/>
</dbReference>
<evidence type="ECO:0000313" key="2">
    <source>
        <dbReference type="Proteomes" id="UP000447434"/>
    </source>
</evidence>
<sequence length="144" mass="16357">MSLDKLVAIYCYNQHALHIAANHIFHERTKHIEMDCHSIMERVVEGVLHLLPIHSQSELADVFRKAMAPRLFKSNIFKLGTCNIHIPACGVSKLIDSLPRQSSIKSKDISIISNSEMLGDHRHFGDVVVKDEIYREEANNSNVK</sequence>
<keyword evidence="2" id="KW-1185">Reference proteome</keyword>
<name>A0A6A4NH85_LUPAL</name>
<dbReference type="Proteomes" id="UP000447434">
    <property type="component" value="Chromosome 22"/>
</dbReference>
<dbReference type="CDD" id="cd09272">
    <property type="entry name" value="RNase_HI_RT_Ty1"/>
    <property type="match status" value="1"/>
</dbReference>
<dbReference type="OrthoDB" id="414945at2759"/>
<keyword evidence="1" id="KW-0695">RNA-directed DNA polymerase</keyword>
<accession>A0A6A4NH85</accession>
<dbReference type="GO" id="GO:0003964">
    <property type="term" value="F:RNA-directed DNA polymerase activity"/>
    <property type="evidence" value="ECO:0007669"/>
    <property type="project" value="UniProtKB-KW"/>
</dbReference>
<dbReference type="AlphaFoldDB" id="A0A6A4NH85"/>
<comment type="caution">
    <text evidence="1">The sequence shown here is derived from an EMBL/GenBank/DDBJ whole genome shotgun (WGS) entry which is preliminary data.</text>
</comment>
<reference evidence="2" key="1">
    <citation type="journal article" date="2020" name="Nat. Commun.">
        <title>Genome sequence of the cluster root forming white lupin.</title>
        <authorList>
            <person name="Hufnagel B."/>
            <person name="Marques A."/>
            <person name="Soriano A."/>
            <person name="Marques L."/>
            <person name="Divol F."/>
            <person name="Doumas P."/>
            <person name="Sallet E."/>
            <person name="Mancinotti D."/>
            <person name="Carrere S."/>
            <person name="Marande W."/>
            <person name="Arribat S."/>
            <person name="Keller J."/>
            <person name="Huneau C."/>
            <person name="Blein T."/>
            <person name="Aime D."/>
            <person name="Laguerre M."/>
            <person name="Taylor J."/>
            <person name="Schubert V."/>
            <person name="Nelson M."/>
            <person name="Geu-Flores F."/>
            <person name="Crespi M."/>
            <person name="Gallardo-Guerrero K."/>
            <person name="Delaux P.-M."/>
            <person name="Salse J."/>
            <person name="Berges H."/>
            <person name="Guyot R."/>
            <person name="Gouzy J."/>
            <person name="Peret B."/>
        </authorList>
    </citation>
    <scope>NUCLEOTIDE SEQUENCE [LARGE SCALE GENOMIC DNA]</scope>
    <source>
        <strain evidence="2">cv. Amiga</strain>
    </source>
</reference>
<keyword evidence="1" id="KW-0808">Transferase</keyword>
<gene>
    <name evidence="1" type="ORF">Lalb_Chr22g0359111</name>
</gene>
<evidence type="ECO:0000313" key="1">
    <source>
        <dbReference type="EMBL" id="KAE9588780.1"/>
    </source>
</evidence>
<proteinExistence type="predicted"/>
<organism evidence="1 2">
    <name type="scientific">Lupinus albus</name>
    <name type="common">White lupine</name>
    <name type="synonym">Lupinus termis</name>
    <dbReference type="NCBI Taxonomy" id="3870"/>
    <lineage>
        <taxon>Eukaryota</taxon>
        <taxon>Viridiplantae</taxon>
        <taxon>Streptophyta</taxon>
        <taxon>Embryophyta</taxon>
        <taxon>Tracheophyta</taxon>
        <taxon>Spermatophyta</taxon>
        <taxon>Magnoliopsida</taxon>
        <taxon>eudicotyledons</taxon>
        <taxon>Gunneridae</taxon>
        <taxon>Pentapetalae</taxon>
        <taxon>rosids</taxon>
        <taxon>fabids</taxon>
        <taxon>Fabales</taxon>
        <taxon>Fabaceae</taxon>
        <taxon>Papilionoideae</taxon>
        <taxon>50 kb inversion clade</taxon>
        <taxon>genistoids sensu lato</taxon>
        <taxon>core genistoids</taxon>
        <taxon>Genisteae</taxon>
        <taxon>Lupinus</taxon>
    </lineage>
</organism>